<dbReference type="OrthoDB" id="5382709at2"/>
<name>A0A540X0G0_9BACT</name>
<evidence type="ECO:0000313" key="2">
    <source>
        <dbReference type="Proteomes" id="UP000315369"/>
    </source>
</evidence>
<dbReference type="Proteomes" id="UP000315369">
    <property type="component" value="Unassembled WGS sequence"/>
</dbReference>
<keyword evidence="2" id="KW-1185">Reference proteome</keyword>
<gene>
    <name evidence="1" type="ORF">FJV41_16970</name>
</gene>
<dbReference type="AlphaFoldDB" id="A0A540X0G0"/>
<comment type="caution">
    <text evidence="1">The sequence shown here is derived from an EMBL/GenBank/DDBJ whole genome shotgun (WGS) entry which is preliminary data.</text>
</comment>
<accession>A0A540X0G0</accession>
<sequence length="257" mass="25835">MSPTDTVLPSTLRMRNPIVNLNSPLRGLLMLCMVVMAGCGSCQGSTPSCDPSQAGTEGCACRTDSASCNAGLVCNSGACISCGAEGQECCVSGASGVCGGSLMCVMESAGEVCRNCGDLGEACCNSSGAQVCNAGGNCVGGACQSVTGGACDPGGSIFTVGIQDMNLCAVRVVEVRATTAANAMTCATTSGMLNPGESFFEVPNTPIADFDMCVETESDGRRSTSVRAFGDFEARRCTLFTRCGAAGCVSVRPGICT</sequence>
<proteinExistence type="predicted"/>
<evidence type="ECO:0000313" key="1">
    <source>
        <dbReference type="EMBL" id="TQF14757.1"/>
    </source>
</evidence>
<organism evidence="1 2">
    <name type="scientific">Myxococcus llanfairpwllgwyngyllgogerychwyrndrobwllllantysiliogogogochensis</name>
    <dbReference type="NCBI Taxonomy" id="2590453"/>
    <lineage>
        <taxon>Bacteria</taxon>
        <taxon>Pseudomonadati</taxon>
        <taxon>Myxococcota</taxon>
        <taxon>Myxococcia</taxon>
        <taxon>Myxococcales</taxon>
        <taxon>Cystobacterineae</taxon>
        <taxon>Myxococcaceae</taxon>
        <taxon>Myxococcus</taxon>
    </lineage>
</organism>
<protein>
    <submittedName>
        <fullName evidence="1">Uncharacterized protein</fullName>
    </submittedName>
</protein>
<reference evidence="1 2" key="1">
    <citation type="submission" date="2019-06" db="EMBL/GenBank/DDBJ databases">
        <authorList>
            <person name="Livingstone P."/>
            <person name="Whitworth D."/>
        </authorList>
    </citation>
    <scope>NUCLEOTIDE SEQUENCE [LARGE SCALE GENOMIC DNA]</scope>
    <source>
        <strain evidence="1 2">AM401</strain>
    </source>
</reference>
<dbReference type="EMBL" id="VIFM01000059">
    <property type="protein sequence ID" value="TQF14757.1"/>
    <property type="molecule type" value="Genomic_DNA"/>
</dbReference>